<accession>A0A172TDJ5</accession>
<keyword evidence="1" id="KW-0472">Membrane</keyword>
<dbReference type="OrthoDB" id="2660937at2"/>
<reference evidence="3 4" key="1">
    <citation type="submission" date="2015-01" db="EMBL/GenBank/DDBJ databases">
        <title>Paenibacillus swuensis/DY6/whole genome sequencing.</title>
        <authorList>
            <person name="Kim M.K."/>
            <person name="Srinivasan S."/>
            <person name="Lee J.-J."/>
        </authorList>
    </citation>
    <scope>NUCLEOTIDE SEQUENCE [LARGE SCALE GENOMIC DNA]</scope>
    <source>
        <strain evidence="3 4">DY6</strain>
    </source>
</reference>
<evidence type="ECO:0000313" key="4">
    <source>
        <dbReference type="Proteomes" id="UP000076927"/>
    </source>
</evidence>
<evidence type="ECO:0000256" key="1">
    <source>
        <dbReference type="SAM" id="Phobius"/>
    </source>
</evidence>
<dbReference type="InterPro" id="IPR047793">
    <property type="entry name" value="LiaF_C"/>
</dbReference>
<sequence length="215" mass="24430">MENRKRNTAIALIVFGIIILFGKLLGFFTIVALCMIWFGAHRIRTSRQSSGYILIAIGSLIIISEHLTLIIAILVLSLGLFYWKSKRTHKHATYTQKQSFIQSLRWDREPWVLKHMSIWNVVGEIHMDLSKALPEEKEVTLILQGIVGDVDITVPEDMGLIVHASVLFGQVDIRSEKETGLLNKVIWQSANYETSTQKVKLSLSYIVGDLDIRIL</sequence>
<proteinExistence type="predicted"/>
<organism evidence="3 4">
    <name type="scientific">Paenibacillus swuensis</name>
    <dbReference type="NCBI Taxonomy" id="1178515"/>
    <lineage>
        <taxon>Bacteria</taxon>
        <taxon>Bacillati</taxon>
        <taxon>Bacillota</taxon>
        <taxon>Bacilli</taxon>
        <taxon>Bacillales</taxon>
        <taxon>Paenibacillaceae</taxon>
        <taxon>Paenibacillus</taxon>
    </lineage>
</organism>
<dbReference type="STRING" id="1178515.SY83_00645"/>
<dbReference type="Proteomes" id="UP000076927">
    <property type="component" value="Chromosome"/>
</dbReference>
<feature type="transmembrane region" description="Helical" evidence="1">
    <location>
        <begin position="12"/>
        <end position="40"/>
    </location>
</feature>
<dbReference type="RefSeq" id="WP_068603348.1">
    <property type="nucleotide sequence ID" value="NZ_CP011388.1"/>
</dbReference>
<dbReference type="KEGG" id="pswu:SY83_00645"/>
<gene>
    <name evidence="3" type="ORF">SY83_00645</name>
</gene>
<keyword evidence="1" id="KW-0812">Transmembrane</keyword>
<feature type="domain" description="Cell wall-active antibiotics response LiaF-like C-terminal" evidence="2">
    <location>
        <begin position="101"/>
        <end position="212"/>
    </location>
</feature>
<dbReference type="AlphaFoldDB" id="A0A172TDJ5"/>
<feature type="transmembrane region" description="Helical" evidence="1">
    <location>
        <begin position="52"/>
        <end position="83"/>
    </location>
</feature>
<evidence type="ECO:0000313" key="3">
    <source>
        <dbReference type="EMBL" id="ANE45109.1"/>
    </source>
</evidence>
<protein>
    <submittedName>
        <fullName evidence="3">Membrane protein</fullName>
    </submittedName>
</protein>
<name>A0A172TDJ5_9BACL</name>
<keyword evidence="4" id="KW-1185">Reference proteome</keyword>
<dbReference type="NCBIfam" id="NF040535">
    <property type="entry name" value="LiaF_C_term"/>
    <property type="match status" value="1"/>
</dbReference>
<dbReference type="PATRIC" id="fig|1178515.4.peg.118"/>
<dbReference type="Pfam" id="PF09922">
    <property type="entry name" value="LiaF-like_C"/>
    <property type="match status" value="1"/>
</dbReference>
<keyword evidence="1" id="KW-1133">Transmembrane helix</keyword>
<dbReference type="InterPro" id="IPR024425">
    <property type="entry name" value="LiaF-like_C"/>
</dbReference>
<dbReference type="EMBL" id="CP011388">
    <property type="protein sequence ID" value="ANE45109.1"/>
    <property type="molecule type" value="Genomic_DNA"/>
</dbReference>
<evidence type="ECO:0000259" key="2">
    <source>
        <dbReference type="Pfam" id="PF09922"/>
    </source>
</evidence>